<evidence type="ECO:0000259" key="2">
    <source>
        <dbReference type="Pfam" id="PF14242"/>
    </source>
</evidence>
<evidence type="ECO:0000256" key="1">
    <source>
        <dbReference type="SAM" id="Phobius"/>
    </source>
</evidence>
<keyword evidence="1" id="KW-0812">Transmembrane</keyword>
<dbReference type="EMBL" id="JADKIO010000013">
    <property type="protein sequence ID" value="MBK9798103.1"/>
    <property type="molecule type" value="Genomic_DNA"/>
</dbReference>
<evidence type="ECO:0000313" key="4">
    <source>
        <dbReference type="Proteomes" id="UP000886657"/>
    </source>
</evidence>
<protein>
    <submittedName>
        <fullName evidence="3">DUF4342 domain-containing protein</fullName>
    </submittedName>
</protein>
<dbReference type="Pfam" id="PF14242">
    <property type="entry name" value="DUF4342"/>
    <property type="match status" value="1"/>
</dbReference>
<dbReference type="Proteomes" id="UP000886657">
    <property type="component" value="Unassembled WGS sequence"/>
</dbReference>
<proteinExistence type="predicted"/>
<feature type="transmembrane region" description="Helical" evidence="1">
    <location>
        <begin position="58"/>
        <end position="84"/>
    </location>
</feature>
<dbReference type="InterPro" id="IPR025642">
    <property type="entry name" value="DUF4342"/>
</dbReference>
<keyword evidence="1" id="KW-0472">Membrane</keyword>
<reference evidence="3" key="1">
    <citation type="submission" date="2020-10" db="EMBL/GenBank/DDBJ databases">
        <title>Connecting structure to function with the recovery of over 1000 high-quality activated sludge metagenome-assembled genomes encoding full-length rRNA genes using long-read sequencing.</title>
        <authorList>
            <person name="Singleton C.M."/>
            <person name="Petriglieri F."/>
            <person name="Kristensen J.M."/>
            <person name="Kirkegaard R.H."/>
            <person name="Michaelsen T.Y."/>
            <person name="Andersen M.H."/>
            <person name="Karst S.M."/>
            <person name="Dueholm M.S."/>
            <person name="Nielsen P.H."/>
            <person name="Albertsen M."/>
        </authorList>
    </citation>
    <scope>NUCLEOTIDE SEQUENCE</scope>
    <source>
        <strain evidence="3">Skiv_18-Q3-R9-52_MAXAC.067</strain>
    </source>
</reference>
<evidence type="ECO:0000313" key="3">
    <source>
        <dbReference type="EMBL" id="MBK9798103.1"/>
    </source>
</evidence>
<sequence length="92" mass="9992">MDTDATDTAQDRTRTEEFKLEGGKVLEKIKELLHQGNIRRIILKNEAGKTLIEIPLTLGLVGVALLPVYAAVGALAAIATRLVIVVEKTEEP</sequence>
<dbReference type="AlphaFoldDB" id="A0A9D7SKR1"/>
<name>A0A9D7SKR1_9BACT</name>
<comment type="caution">
    <text evidence="3">The sequence shown here is derived from an EMBL/GenBank/DDBJ whole genome shotgun (WGS) entry which is preliminary data.</text>
</comment>
<keyword evidence="1" id="KW-1133">Transmembrane helix</keyword>
<organism evidence="3 4">
    <name type="scientific">Candidatus Geothrix skivensis</name>
    <dbReference type="NCBI Taxonomy" id="2954439"/>
    <lineage>
        <taxon>Bacteria</taxon>
        <taxon>Pseudomonadati</taxon>
        <taxon>Acidobacteriota</taxon>
        <taxon>Holophagae</taxon>
        <taxon>Holophagales</taxon>
        <taxon>Holophagaceae</taxon>
        <taxon>Geothrix</taxon>
    </lineage>
</organism>
<feature type="domain" description="DUF4342" evidence="2">
    <location>
        <begin position="12"/>
        <end position="88"/>
    </location>
</feature>
<gene>
    <name evidence="3" type="ORF">IPP58_16790</name>
</gene>
<accession>A0A9D7SKR1</accession>